<comment type="caution">
    <text evidence="1">The sequence shown here is derived from an EMBL/GenBank/DDBJ whole genome shotgun (WGS) entry which is preliminary data.</text>
</comment>
<dbReference type="EMBL" id="JABVEC010000014">
    <property type="protein sequence ID" value="MBC6467763.1"/>
    <property type="molecule type" value="Genomic_DNA"/>
</dbReference>
<reference evidence="1 2" key="1">
    <citation type="submission" date="2020-06" db="EMBL/GenBank/DDBJ databases">
        <title>Actinomadura xiongansis sp. nov., isolated from soil of Baiyangdian.</title>
        <authorList>
            <person name="Zhang X."/>
        </authorList>
    </citation>
    <scope>NUCLEOTIDE SEQUENCE [LARGE SCALE GENOMIC DNA]</scope>
    <source>
        <strain evidence="1 2">HBUM206468</strain>
    </source>
</reference>
<name>A0ABR7LSW8_9ACTN</name>
<protein>
    <recommendedName>
        <fullName evidence="3">Thiamine pyrophosphate enzyme, N-terminal TPP binding domain</fullName>
    </recommendedName>
</protein>
<evidence type="ECO:0000313" key="1">
    <source>
        <dbReference type="EMBL" id="MBC6467763.1"/>
    </source>
</evidence>
<keyword evidence="2" id="KW-1185">Reference proteome</keyword>
<evidence type="ECO:0008006" key="3">
    <source>
        <dbReference type="Google" id="ProtNLM"/>
    </source>
</evidence>
<accession>A0ABR7LSW8</accession>
<organism evidence="1 2">
    <name type="scientific">Actinomadura alba</name>
    <dbReference type="NCBI Taxonomy" id="406431"/>
    <lineage>
        <taxon>Bacteria</taxon>
        <taxon>Bacillati</taxon>
        <taxon>Actinomycetota</taxon>
        <taxon>Actinomycetes</taxon>
        <taxon>Streptosporangiales</taxon>
        <taxon>Thermomonosporaceae</taxon>
        <taxon>Actinomadura</taxon>
    </lineage>
</organism>
<dbReference type="SUPFAM" id="SSF53790">
    <property type="entry name" value="Tetrapyrrole methylase"/>
    <property type="match status" value="1"/>
</dbReference>
<gene>
    <name evidence="1" type="ORF">HKK74_20010</name>
</gene>
<dbReference type="Proteomes" id="UP000805614">
    <property type="component" value="Unassembled WGS sequence"/>
</dbReference>
<sequence length="91" mass="10240">MPEQLTGEAIEEIANCRKVFTILGHDDLGWLTELTAAPVESVYEDYDHARPRTRNYEEAAAKIAQAAHTKAPVVYLTRGAPWHSTRCRPFS</sequence>
<dbReference type="InterPro" id="IPR035996">
    <property type="entry name" value="4pyrrol_Methylase_sf"/>
</dbReference>
<evidence type="ECO:0000313" key="2">
    <source>
        <dbReference type="Proteomes" id="UP000805614"/>
    </source>
</evidence>
<proteinExistence type="predicted"/>